<evidence type="ECO:0000313" key="4">
    <source>
        <dbReference type="EMBL" id="QSI79110.1"/>
    </source>
</evidence>
<dbReference type="Gene3D" id="3.30.70.270">
    <property type="match status" value="1"/>
</dbReference>
<feature type="domain" description="GGDEF" evidence="3">
    <location>
        <begin position="366"/>
        <end position="499"/>
    </location>
</feature>
<dbReference type="SMART" id="SM00091">
    <property type="entry name" value="PAS"/>
    <property type="match status" value="2"/>
</dbReference>
<dbReference type="Pfam" id="PF12860">
    <property type="entry name" value="PAS_7"/>
    <property type="match status" value="1"/>
</dbReference>
<gene>
    <name evidence="4" type="ORF">JY500_03985</name>
</gene>
<protein>
    <submittedName>
        <fullName evidence="4">Diguanylate cyclase</fullName>
    </submittedName>
</protein>
<dbReference type="CDD" id="cd01949">
    <property type="entry name" value="GGDEF"/>
    <property type="match status" value="1"/>
</dbReference>
<evidence type="ECO:0000313" key="5">
    <source>
        <dbReference type="Proteomes" id="UP000663570"/>
    </source>
</evidence>
<dbReference type="InterPro" id="IPR000160">
    <property type="entry name" value="GGDEF_dom"/>
</dbReference>
<organism evidence="4 5">
    <name type="scientific">Niveibacterium microcysteis</name>
    <dbReference type="NCBI Taxonomy" id="2811415"/>
    <lineage>
        <taxon>Bacteria</taxon>
        <taxon>Pseudomonadati</taxon>
        <taxon>Pseudomonadota</taxon>
        <taxon>Betaproteobacteria</taxon>
        <taxon>Rhodocyclales</taxon>
        <taxon>Rhodocyclaceae</taxon>
        <taxon>Niveibacterium</taxon>
    </lineage>
</organism>
<dbReference type="PANTHER" id="PTHR44757">
    <property type="entry name" value="DIGUANYLATE CYCLASE DGCP"/>
    <property type="match status" value="1"/>
</dbReference>
<evidence type="ECO:0000259" key="2">
    <source>
        <dbReference type="PROSITE" id="PS50113"/>
    </source>
</evidence>
<dbReference type="Proteomes" id="UP000663570">
    <property type="component" value="Chromosome"/>
</dbReference>
<dbReference type="Pfam" id="PF00990">
    <property type="entry name" value="GGDEF"/>
    <property type="match status" value="1"/>
</dbReference>
<dbReference type="InterPro" id="IPR035965">
    <property type="entry name" value="PAS-like_dom_sf"/>
</dbReference>
<feature type="domain" description="PAS" evidence="1">
    <location>
        <begin position="205"/>
        <end position="246"/>
    </location>
</feature>
<dbReference type="SUPFAM" id="SSF55073">
    <property type="entry name" value="Nucleotide cyclase"/>
    <property type="match status" value="1"/>
</dbReference>
<dbReference type="InterPro" id="IPR001610">
    <property type="entry name" value="PAC"/>
</dbReference>
<keyword evidence="5" id="KW-1185">Reference proteome</keyword>
<dbReference type="PROSITE" id="PS50113">
    <property type="entry name" value="PAC"/>
    <property type="match status" value="1"/>
</dbReference>
<dbReference type="Gene3D" id="3.30.450.20">
    <property type="entry name" value="PAS domain"/>
    <property type="match status" value="2"/>
</dbReference>
<accession>A0ABX7MBI9</accession>
<evidence type="ECO:0000259" key="3">
    <source>
        <dbReference type="PROSITE" id="PS50887"/>
    </source>
</evidence>
<dbReference type="InterPro" id="IPR013767">
    <property type="entry name" value="PAS_fold"/>
</dbReference>
<sequence>MQQVFDDLRDAVRASDRSGGALAGEAAGWAAFDAVVSEFDRLARLRALRIGALTRQEARFRALADSTHSVEAWFDRTGALVWISRSVERVSGYSRAECLLAPSLIELMVPLKDRAQLTSLGRSALAGEGRSDFEIRIQRKDGGLRWVACHWVAMKNAAGRMLGVRLSVEDIQARKDVEARLLDTVAELRRAQALTGHYLQRTEDERLRLVSLLDTLRVGILFVDRDRRVYYCNHALREMWGFSPDENLTGLRDEALIERSAALRADDTAYRLHLDAVLSRQAASPRYEIPLSDGRVLEEVSALVRSEDGARRIGRVWVYEDITERKQTAQRLIEIAEHDALTGLYNRRRFHEELDRMLAVGQRHGEQVALLSFDLDGFKAVNDRFGHQAGDRVLIGVADGVAAIVRRNELLFRLGGDEFAVLVPEAKPAEVITLAQRVNRSIASQRFAFDDGEASVGVSIGIALFPEHARDAEALIEAADTALYAAKAAGKGTQVLYQPPQT</sequence>
<proteinExistence type="predicted"/>
<dbReference type="InterPro" id="IPR000014">
    <property type="entry name" value="PAS"/>
</dbReference>
<feature type="domain" description="PAS" evidence="1">
    <location>
        <begin position="56"/>
        <end position="110"/>
    </location>
</feature>
<dbReference type="PROSITE" id="PS50112">
    <property type="entry name" value="PAS"/>
    <property type="match status" value="2"/>
</dbReference>
<dbReference type="SMART" id="SM00086">
    <property type="entry name" value="PAC"/>
    <property type="match status" value="1"/>
</dbReference>
<dbReference type="InterPro" id="IPR000700">
    <property type="entry name" value="PAS-assoc_C"/>
</dbReference>
<dbReference type="InterPro" id="IPR043128">
    <property type="entry name" value="Rev_trsase/Diguanyl_cyclase"/>
</dbReference>
<dbReference type="SUPFAM" id="SSF55785">
    <property type="entry name" value="PYP-like sensor domain (PAS domain)"/>
    <property type="match status" value="2"/>
</dbReference>
<dbReference type="CDD" id="cd00130">
    <property type="entry name" value="PAS"/>
    <property type="match status" value="2"/>
</dbReference>
<dbReference type="InterPro" id="IPR029787">
    <property type="entry name" value="Nucleotide_cyclase"/>
</dbReference>
<dbReference type="PROSITE" id="PS50887">
    <property type="entry name" value="GGDEF"/>
    <property type="match status" value="1"/>
</dbReference>
<dbReference type="EMBL" id="CP071060">
    <property type="protein sequence ID" value="QSI79110.1"/>
    <property type="molecule type" value="Genomic_DNA"/>
</dbReference>
<dbReference type="SMART" id="SM00267">
    <property type="entry name" value="GGDEF"/>
    <property type="match status" value="1"/>
</dbReference>
<dbReference type="Pfam" id="PF00989">
    <property type="entry name" value="PAS"/>
    <property type="match status" value="1"/>
</dbReference>
<dbReference type="NCBIfam" id="TIGR00254">
    <property type="entry name" value="GGDEF"/>
    <property type="match status" value="1"/>
</dbReference>
<dbReference type="NCBIfam" id="TIGR00229">
    <property type="entry name" value="sensory_box"/>
    <property type="match status" value="2"/>
</dbReference>
<dbReference type="PANTHER" id="PTHR44757:SF2">
    <property type="entry name" value="BIOFILM ARCHITECTURE MAINTENANCE PROTEIN MBAA"/>
    <property type="match status" value="1"/>
</dbReference>
<name>A0ABX7MBI9_9RHOO</name>
<feature type="domain" description="PAC" evidence="2">
    <location>
        <begin position="131"/>
        <end position="183"/>
    </location>
</feature>
<dbReference type="InterPro" id="IPR052155">
    <property type="entry name" value="Biofilm_reg_signaling"/>
</dbReference>
<evidence type="ECO:0000259" key="1">
    <source>
        <dbReference type="PROSITE" id="PS50112"/>
    </source>
</evidence>
<reference evidence="4 5" key="1">
    <citation type="submission" date="2021-02" db="EMBL/GenBank/DDBJ databases">
        <title>Niveibacterium changnyeongensis HC41.</title>
        <authorList>
            <person name="Kang M."/>
        </authorList>
    </citation>
    <scope>NUCLEOTIDE SEQUENCE [LARGE SCALE GENOMIC DNA]</scope>
    <source>
        <strain evidence="4 5">HC41</strain>
    </source>
</reference>